<proteinExistence type="predicted"/>
<evidence type="ECO:0000256" key="2">
    <source>
        <dbReference type="ARBA" id="ARBA00022763"/>
    </source>
</evidence>
<dbReference type="InterPro" id="IPR053276">
    <property type="entry name" value="MtDNA_mismatch_repair_MutS"/>
</dbReference>
<feature type="region of interest" description="Disordered" evidence="5">
    <location>
        <begin position="1295"/>
        <end position="1328"/>
    </location>
</feature>
<keyword evidence="2" id="KW-0227">DNA damage</keyword>
<gene>
    <name evidence="7" type="ORF">HXX76_011006</name>
</gene>
<keyword evidence="1" id="KW-0547">Nucleotide-binding</keyword>
<dbReference type="EMBL" id="JAEHOC010000031">
    <property type="protein sequence ID" value="KAG2429237.1"/>
    <property type="molecule type" value="Genomic_DNA"/>
</dbReference>
<dbReference type="GO" id="GO:0005524">
    <property type="term" value="F:ATP binding"/>
    <property type="evidence" value="ECO:0007669"/>
    <property type="project" value="UniProtKB-KW"/>
</dbReference>
<evidence type="ECO:0000259" key="6">
    <source>
        <dbReference type="PROSITE" id="PS00486"/>
    </source>
</evidence>
<feature type="region of interest" description="Disordered" evidence="5">
    <location>
        <begin position="526"/>
        <end position="557"/>
    </location>
</feature>
<keyword evidence="8" id="KW-1185">Reference proteome</keyword>
<keyword evidence="3" id="KW-0067">ATP-binding</keyword>
<dbReference type="InterPro" id="IPR007695">
    <property type="entry name" value="DNA_mismatch_repair_MutS-lik_N"/>
</dbReference>
<dbReference type="SUPFAM" id="SSF55271">
    <property type="entry name" value="DNA repair protein MutS, domain I"/>
    <property type="match status" value="1"/>
</dbReference>
<feature type="region of interest" description="Disordered" evidence="5">
    <location>
        <begin position="1111"/>
        <end position="1136"/>
    </location>
</feature>
<dbReference type="SUPFAM" id="SSF52540">
    <property type="entry name" value="P-loop containing nucleoside triphosphate hydrolases"/>
    <property type="match status" value="1"/>
</dbReference>
<dbReference type="InterPro" id="IPR000432">
    <property type="entry name" value="DNA_mismatch_repair_MutS_C"/>
</dbReference>
<dbReference type="Pfam" id="PF01624">
    <property type="entry name" value="MutS_I"/>
    <property type="match status" value="1"/>
</dbReference>
<evidence type="ECO:0000256" key="1">
    <source>
        <dbReference type="ARBA" id="ARBA00022741"/>
    </source>
</evidence>
<dbReference type="Gene3D" id="3.40.50.300">
    <property type="entry name" value="P-loop containing nucleotide triphosphate hydrolases"/>
    <property type="match status" value="1"/>
</dbReference>
<evidence type="ECO:0000256" key="4">
    <source>
        <dbReference type="ARBA" id="ARBA00023125"/>
    </source>
</evidence>
<feature type="compositionally biased region" description="Pro residues" evidence="5">
    <location>
        <begin position="869"/>
        <end position="882"/>
    </location>
</feature>
<dbReference type="SMART" id="SM00534">
    <property type="entry name" value="MUTSac"/>
    <property type="match status" value="1"/>
</dbReference>
<evidence type="ECO:0000313" key="7">
    <source>
        <dbReference type="EMBL" id="KAG2429237.1"/>
    </source>
</evidence>
<evidence type="ECO:0000256" key="5">
    <source>
        <dbReference type="SAM" id="MobiDB-lite"/>
    </source>
</evidence>
<dbReference type="PROSITE" id="PS00486">
    <property type="entry name" value="DNA_MISMATCH_REPAIR_2"/>
    <property type="match status" value="1"/>
</dbReference>
<feature type="region of interest" description="Disordered" evidence="5">
    <location>
        <begin position="1167"/>
        <end position="1200"/>
    </location>
</feature>
<feature type="compositionally biased region" description="Low complexity" evidence="5">
    <location>
        <begin position="1258"/>
        <end position="1267"/>
    </location>
</feature>
<name>A0A835VU04_CHLIN</name>
<feature type="compositionally biased region" description="Polar residues" evidence="5">
    <location>
        <begin position="1115"/>
        <end position="1131"/>
    </location>
</feature>
<dbReference type="Gene3D" id="3.40.1170.10">
    <property type="entry name" value="DNA repair protein MutS, domain I"/>
    <property type="match status" value="1"/>
</dbReference>
<dbReference type="InterPro" id="IPR016151">
    <property type="entry name" value="DNA_mismatch_repair_MutS_N"/>
</dbReference>
<dbReference type="PANTHER" id="PTHR48448">
    <property type="entry name" value="MUTL PROTEIN ISOFORM 1"/>
    <property type="match status" value="1"/>
</dbReference>
<evidence type="ECO:0000256" key="3">
    <source>
        <dbReference type="ARBA" id="ARBA00022840"/>
    </source>
</evidence>
<evidence type="ECO:0000313" key="8">
    <source>
        <dbReference type="Proteomes" id="UP000650467"/>
    </source>
</evidence>
<dbReference type="Proteomes" id="UP000650467">
    <property type="component" value="Unassembled WGS sequence"/>
</dbReference>
<comment type="caution">
    <text evidence="7">The sequence shown here is derived from an EMBL/GenBank/DDBJ whole genome shotgun (WGS) entry which is preliminary data.</text>
</comment>
<feature type="domain" description="DNA mismatch repair proteins mutS family" evidence="6">
    <location>
        <begin position="942"/>
        <end position="958"/>
    </location>
</feature>
<dbReference type="OrthoDB" id="10252754at2759"/>
<organism evidence="7 8">
    <name type="scientific">Chlamydomonas incerta</name>
    <dbReference type="NCBI Taxonomy" id="51695"/>
    <lineage>
        <taxon>Eukaryota</taxon>
        <taxon>Viridiplantae</taxon>
        <taxon>Chlorophyta</taxon>
        <taxon>core chlorophytes</taxon>
        <taxon>Chlorophyceae</taxon>
        <taxon>CS clade</taxon>
        <taxon>Chlamydomonadales</taxon>
        <taxon>Chlamydomonadaceae</taxon>
        <taxon>Chlamydomonas</taxon>
    </lineage>
</organism>
<dbReference type="GO" id="GO:0006298">
    <property type="term" value="P:mismatch repair"/>
    <property type="evidence" value="ECO:0007669"/>
    <property type="project" value="InterPro"/>
</dbReference>
<feature type="region of interest" description="Disordered" evidence="5">
    <location>
        <begin position="1426"/>
        <end position="1485"/>
    </location>
</feature>
<feature type="compositionally biased region" description="Low complexity" evidence="5">
    <location>
        <begin position="1302"/>
        <end position="1324"/>
    </location>
</feature>
<feature type="compositionally biased region" description="Low complexity" evidence="5">
    <location>
        <begin position="548"/>
        <end position="557"/>
    </location>
</feature>
<dbReference type="Pfam" id="PF00488">
    <property type="entry name" value="MutS_V"/>
    <property type="match status" value="1"/>
</dbReference>
<dbReference type="InterPro" id="IPR027417">
    <property type="entry name" value="P-loop_NTPase"/>
</dbReference>
<feature type="region of interest" description="Disordered" evidence="5">
    <location>
        <begin position="1239"/>
        <end position="1270"/>
    </location>
</feature>
<sequence>MAAIEKPELSGLLGSLDWEHPLGLAKLRAKSRVQCYGEFLGAKKKHGTAVVLVRIGDFYEAVGFDALVLCQHCGLNPMTPLSGVAKAGFPKAPSTLRQQLNRLIGAGFVVAIVEEVGDLARGGGGVTRGGGFSALPTKARQLMPLVSASSPYYLFGDVEDEAAGAAVDDTPLPRPITGVSVPSGDGYRLFRYCAARNRLDVTALLGSEALAAQLHATGLAQPLYLHTSVAERERQQAAAVGRRASLARELASQLGVTVAEFKSAAPPARSSAAAAAATRGGGGGASGGGASGQAWEGVGGPDVAGFVATLCRQLGLDRATGDRMQVVVGDSALPAGGGGVAPAPLPPSLSTVTQLGLGGARGVPSLLAAALGDGVPAAVRDWFRLLLLLPPPPTAAEDIRVVCGHLAAPGPGAPALPVVVTSIASPRIIALLQTGVAGHNTLREMHVMLTRVVELLRLRGPAMAEMHCALLGVLRWSLDARGGTAWAEVPPAVLAAQCEAAAEAIAAVVPQASELAALVGAAEAAAAGSGGDSPSGSRDGDEDEDEGPAVGAAPARRSAAASAQQQLQLLPAALQPFVPPPGSCGRLAADALWEAGRLMGRLERFQLAVRPQRMPLAAAAVEARRGAMVSELLALAAALERAGVAGEVKLAAHDDAVWVRLVGAGGKRLTGAAERTAQEAVRAAAGLELVRPLNRKGRPEPDRWSSRALQAATQAYVEAVEAADKESRRLLRELCRQLHAGPDGHLVALLAANELSVAFAALAGHVLRAKQAGWNWPDMPRAHTLAPPGSPAAAAGACPGRRVDLCLPGLWPYWMDAREGVRNDLRCAAGRLALLTGPNMAGKSTVLRSVAAAALLSVCGLAVPAGPGPGYPPPPPPPPPPGEAGAAAAARPPLRLSATWLRALSLRNFSGDSPMEGKSAFAVEMEDTANTLAVSRRERGAALVLLDELGKGTEVVAGSALAAAVVEDLVAAGAAGVFATHLHDLVYLLAPHEQRRRLQYWAMEVRPEPRAAGGGAGGGVGGAVLRPTRRVVEDQVCLRSLALQVAEDCGLQREVLAAAAAHEVRLGGMMTAARAAAYSAQHHPQPLQLEPLELPPGSAGSVAAGVEEAPEPFTPATSASTNTTDNITPSSAAGWGWAPSGRGAAALQAAALQEEAAEWAEAPLAVHTRGDHEQPQQASQGTPQALQEEEAGPAAAQAWPAVAAATPAAAETWPASAAPADRAMAVAAVAAGGGVVSGGATDTAEPAPGPPPAEAEAEAAGAVERGAVSAQDSDWALLQAGGKLRDLVRREAARAAQEEAAEAAAAADSSSGPGPDLPPELGHLNWVEPGQAPAPGHYHESTVYVLWRWDGRLYVGETDDIAQRLEDHRKAEKRQRKAAGQALTVPGSRRVHTSLRAVYCLVPRRAGGSSAAKDVEAALIRGLAAGGWPLSSDHDKARGLRHKPSLPQQLQQQGQEEEQVGQEAPAPRSRTRKAQGAGGRKAQAE</sequence>
<dbReference type="PANTHER" id="PTHR48448:SF1">
    <property type="entry name" value="MUTL PROTEIN ISOFORM 1"/>
    <property type="match status" value="1"/>
</dbReference>
<keyword evidence="4" id="KW-0238">DNA-binding</keyword>
<reference evidence="7" key="1">
    <citation type="journal article" date="2020" name="bioRxiv">
        <title>Comparative genomics of Chlamydomonas.</title>
        <authorList>
            <person name="Craig R.J."/>
            <person name="Hasan A.R."/>
            <person name="Ness R.W."/>
            <person name="Keightley P.D."/>
        </authorList>
    </citation>
    <scope>NUCLEOTIDE SEQUENCE</scope>
    <source>
        <strain evidence="7">SAG 7.73</strain>
    </source>
</reference>
<protein>
    <recommendedName>
        <fullName evidence="6">DNA mismatch repair proteins mutS family domain-containing protein</fullName>
    </recommendedName>
</protein>
<accession>A0A835VU04</accession>
<feature type="region of interest" description="Disordered" evidence="5">
    <location>
        <begin position="869"/>
        <end position="889"/>
    </location>
</feature>
<dbReference type="GO" id="GO:0030983">
    <property type="term" value="F:mismatched DNA binding"/>
    <property type="evidence" value="ECO:0007669"/>
    <property type="project" value="InterPro"/>
</dbReference>